<protein>
    <recommendedName>
        <fullName evidence="2">Type II secretion system protein H</fullName>
    </recommendedName>
    <alternativeName>
        <fullName evidence="9">General secretion pathway protein H</fullName>
    </alternativeName>
</protein>
<reference evidence="11" key="1">
    <citation type="journal article" date="2014" name="Int. J. Syst. Evol. Microbiol.">
        <title>Complete genome sequence of Corynebacterium casei LMG S-19264T (=DSM 44701T), isolated from a smear-ripened cheese.</title>
        <authorList>
            <consortium name="US DOE Joint Genome Institute (JGI-PGF)"/>
            <person name="Walter F."/>
            <person name="Albersmeier A."/>
            <person name="Kalinowski J."/>
            <person name="Ruckert C."/>
        </authorList>
    </citation>
    <scope>NUCLEOTIDE SEQUENCE</scope>
    <source>
        <strain evidence="11">KCTC 42731</strain>
    </source>
</reference>
<dbReference type="InterPro" id="IPR045584">
    <property type="entry name" value="Pilin-like"/>
</dbReference>
<evidence type="ECO:0000256" key="10">
    <source>
        <dbReference type="SAM" id="Phobius"/>
    </source>
</evidence>
<dbReference type="Gene3D" id="3.55.40.10">
    <property type="entry name" value="minor pseudopilin epsh domain"/>
    <property type="match status" value="1"/>
</dbReference>
<name>A0A919EMM8_9GAMM</name>
<evidence type="ECO:0000256" key="3">
    <source>
        <dbReference type="ARBA" id="ARBA00022475"/>
    </source>
</evidence>
<evidence type="ECO:0000256" key="4">
    <source>
        <dbReference type="ARBA" id="ARBA00022481"/>
    </source>
</evidence>
<dbReference type="NCBIfam" id="TIGR01708">
    <property type="entry name" value="typeII_sec_gspH"/>
    <property type="match status" value="1"/>
</dbReference>
<keyword evidence="12" id="KW-1185">Reference proteome</keyword>
<keyword evidence="3" id="KW-1003">Cell membrane</keyword>
<dbReference type="Pfam" id="PF07963">
    <property type="entry name" value="N_methyl"/>
    <property type="match status" value="1"/>
</dbReference>
<dbReference type="AlphaFoldDB" id="A0A919EMM8"/>
<accession>A0A919EMM8</accession>
<dbReference type="SUPFAM" id="SSF54523">
    <property type="entry name" value="Pili subunits"/>
    <property type="match status" value="1"/>
</dbReference>
<dbReference type="GO" id="GO:0015628">
    <property type="term" value="P:protein secretion by the type II secretion system"/>
    <property type="evidence" value="ECO:0007669"/>
    <property type="project" value="InterPro"/>
</dbReference>
<dbReference type="InterPro" id="IPR049875">
    <property type="entry name" value="TypeII_GspH"/>
</dbReference>
<reference evidence="11" key="2">
    <citation type="submission" date="2020-09" db="EMBL/GenBank/DDBJ databases">
        <authorList>
            <person name="Sun Q."/>
            <person name="Kim S."/>
        </authorList>
    </citation>
    <scope>NUCLEOTIDE SEQUENCE</scope>
    <source>
        <strain evidence="11">KCTC 42731</strain>
    </source>
</reference>
<dbReference type="InterPro" id="IPR012902">
    <property type="entry name" value="N_methyl_site"/>
</dbReference>
<keyword evidence="8 10" id="KW-0472">Membrane</keyword>
<sequence length="200" mass="22442">MSQCKYTRKVKGFTLIEVMMVIVVIGVMVAAVQINFFANKPAQTLEQQSERFVAVFNLAAEYGLLNNIEIGVVVEEQSYQFVGFDGIRWSAIPAEENLDTYQLPDTVTITLNLEDLPIDESALLDPSIFVPDEEDLEQMREGLKKNEKLIIPQIYLLTGGEITPFELTFAIESEPEYTARVTGEYELPLKVALEITGEAL</sequence>
<proteinExistence type="predicted"/>
<evidence type="ECO:0000256" key="5">
    <source>
        <dbReference type="ARBA" id="ARBA00022519"/>
    </source>
</evidence>
<comment type="subcellular location">
    <subcellularLocation>
        <location evidence="1">Cell inner membrane</location>
        <topology evidence="1">Single-pass membrane protein</topology>
    </subcellularLocation>
</comment>
<dbReference type="PROSITE" id="PS00409">
    <property type="entry name" value="PROKAR_NTER_METHYL"/>
    <property type="match status" value="1"/>
</dbReference>
<evidence type="ECO:0000256" key="2">
    <source>
        <dbReference type="ARBA" id="ARBA00021549"/>
    </source>
</evidence>
<keyword evidence="5" id="KW-0997">Cell inner membrane</keyword>
<evidence type="ECO:0000256" key="6">
    <source>
        <dbReference type="ARBA" id="ARBA00022692"/>
    </source>
</evidence>
<dbReference type="RefSeq" id="WP_189773697.1">
    <property type="nucleotide sequence ID" value="NZ_BNCK01000010.1"/>
</dbReference>
<organism evidence="11 12">
    <name type="scientific">Thalassotalea marina</name>
    <dbReference type="NCBI Taxonomy" id="1673741"/>
    <lineage>
        <taxon>Bacteria</taxon>
        <taxon>Pseudomonadati</taxon>
        <taxon>Pseudomonadota</taxon>
        <taxon>Gammaproteobacteria</taxon>
        <taxon>Alteromonadales</taxon>
        <taxon>Colwelliaceae</taxon>
        <taxon>Thalassotalea</taxon>
    </lineage>
</organism>
<dbReference type="GO" id="GO:0015627">
    <property type="term" value="C:type II protein secretion system complex"/>
    <property type="evidence" value="ECO:0007669"/>
    <property type="project" value="InterPro"/>
</dbReference>
<keyword evidence="7 10" id="KW-1133">Transmembrane helix</keyword>
<keyword evidence="6 10" id="KW-0812">Transmembrane</keyword>
<evidence type="ECO:0000256" key="7">
    <source>
        <dbReference type="ARBA" id="ARBA00022989"/>
    </source>
</evidence>
<gene>
    <name evidence="11" type="primary">gspH</name>
    <name evidence="11" type="ORF">GCM10017161_36600</name>
</gene>
<evidence type="ECO:0000256" key="9">
    <source>
        <dbReference type="ARBA" id="ARBA00030775"/>
    </source>
</evidence>
<dbReference type="InterPro" id="IPR002416">
    <property type="entry name" value="T2SS_protein-GspH"/>
</dbReference>
<evidence type="ECO:0000313" key="12">
    <source>
        <dbReference type="Proteomes" id="UP000623842"/>
    </source>
</evidence>
<dbReference type="NCBIfam" id="TIGR02532">
    <property type="entry name" value="IV_pilin_GFxxxE"/>
    <property type="match status" value="1"/>
</dbReference>
<evidence type="ECO:0000256" key="8">
    <source>
        <dbReference type="ARBA" id="ARBA00023136"/>
    </source>
</evidence>
<dbReference type="Proteomes" id="UP000623842">
    <property type="component" value="Unassembled WGS sequence"/>
</dbReference>
<dbReference type="GO" id="GO:0005886">
    <property type="term" value="C:plasma membrane"/>
    <property type="evidence" value="ECO:0007669"/>
    <property type="project" value="UniProtKB-SubCell"/>
</dbReference>
<keyword evidence="4" id="KW-0488">Methylation</keyword>
<evidence type="ECO:0000313" key="11">
    <source>
        <dbReference type="EMBL" id="GHG03916.1"/>
    </source>
</evidence>
<feature type="transmembrane region" description="Helical" evidence="10">
    <location>
        <begin position="12"/>
        <end position="38"/>
    </location>
</feature>
<dbReference type="EMBL" id="BNCK01000010">
    <property type="protein sequence ID" value="GHG03916.1"/>
    <property type="molecule type" value="Genomic_DNA"/>
</dbReference>
<evidence type="ECO:0000256" key="1">
    <source>
        <dbReference type="ARBA" id="ARBA00004377"/>
    </source>
</evidence>
<dbReference type="PRINTS" id="PR00885">
    <property type="entry name" value="BCTERIALGSPH"/>
</dbReference>
<comment type="caution">
    <text evidence="11">The sequence shown here is derived from an EMBL/GenBank/DDBJ whole genome shotgun (WGS) entry which is preliminary data.</text>
</comment>